<dbReference type="Gene3D" id="3.90.1150.10">
    <property type="entry name" value="Aspartate Aminotransferase, domain 1"/>
    <property type="match status" value="1"/>
</dbReference>
<proteinExistence type="inferred from homology"/>
<dbReference type="Pfam" id="PF00202">
    <property type="entry name" value="Aminotran_3"/>
    <property type="match status" value="1"/>
</dbReference>
<protein>
    <submittedName>
        <fullName evidence="3">Unannotated protein</fullName>
    </submittedName>
</protein>
<dbReference type="CDD" id="cd00610">
    <property type="entry name" value="OAT_like"/>
    <property type="match status" value="1"/>
</dbReference>
<gene>
    <name evidence="3" type="ORF">UFOPK3992_02043</name>
</gene>
<reference evidence="3" key="1">
    <citation type="submission" date="2020-05" db="EMBL/GenBank/DDBJ databases">
        <authorList>
            <person name="Chiriac C."/>
            <person name="Salcher M."/>
            <person name="Ghai R."/>
            <person name="Kavagutti S V."/>
        </authorList>
    </citation>
    <scope>NUCLEOTIDE SEQUENCE</scope>
</reference>
<dbReference type="GO" id="GO:0030170">
    <property type="term" value="F:pyridoxal phosphate binding"/>
    <property type="evidence" value="ECO:0007669"/>
    <property type="project" value="InterPro"/>
</dbReference>
<dbReference type="InterPro" id="IPR015421">
    <property type="entry name" value="PyrdxlP-dep_Trfase_major"/>
</dbReference>
<dbReference type="EMBL" id="CAFBOZ010000381">
    <property type="protein sequence ID" value="CAB5026712.1"/>
    <property type="molecule type" value="Genomic_DNA"/>
</dbReference>
<organism evidence="3">
    <name type="scientific">freshwater metagenome</name>
    <dbReference type="NCBI Taxonomy" id="449393"/>
    <lineage>
        <taxon>unclassified sequences</taxon>
        <taxon>metagenomes</taxon>
        <taxon>ecological metagenomes</taxon>
    </lineage>
</organism>
<sequence>MTAAWHGFADMAAVSTNGPLVLSEGSGTRITDVDGNEYLDITSGLWFANVGHGRAEIAEAVGRQAGRLAHYSMFGDMVDEPTASLAERVAAIAPMADAKVFFTSGGSDSVDTALKMVRRYWQVMNQPTRQVVLMRDHAYHGMHWAGTKLSGLEPNRVGWGDLGDEAVRVSWNSADDLAETIERIGAHRIAAFFCEPIIGAGGVRFAGEQYLKEAREVCREHDVLWVSDEVISGFGRTGEWFASGRFGLDPDLVLTAKGLTSGYVPMGAVIAGQRVSEPFFDGSAGVFRHGYTYSGHAVAAAAAHANLDIIEREGLVERVRVLQTPLAEALAPLADHDLVSEVRAGVGLLGAVQIDPAVLAVDSGVSARVIGAMRRNGVLSRALIDGSVQVSPPFVVSEAEISHAVDVISISLNEVEANMASTLAS</sequence>
<dbReference type="InterPro" id="IPR015424">
    <property type="entry name" value="PyrdxlP-dep_Trfase"/>
</dbReference>
<dbReference type="InterPro" id="IPR005814">
    <property type="entry name" value="Aminotrans_3"/>
</dbReference>
<dbReference type="Gene3D" id="3.40.640.10">
    <property type="entry name" value="Type I PLP-dependent aspartate aminotransferase-like (Major domain)"/>
    <property type="match status" value="1"/>
</dbReference>
<evidence type="ECO:0000256" key="1">
    <source>
        <dbReference type="ARBA" id="ARBA00008954"/>
    </source>
</evidence>
<evidence type="ECO:0000313" key="3">
    <source>
        <dbReference type="EMBL" id="CAB5026712.1"/>
    </source>
</evidence>
<dbReference type="PANTHER" id="PTHR43094:SF1">
    <property type="entry name" value="AMINOTRANSFERASE CLASS-III"/>
    <property type="match status" value="1"/>
</dbReference>
<dbReference type="InterPro" id="IPR015422">
    <property type="entry name" value="PyrdxlP-dep_Trfase_small"/>
</dbReference>
<accession>A0A6J7RD65</accession>
<dbReference type="AlphaFoldDB" id="A0A6J7RD65"/>
<dbReference type="PROSITE" id="PS00600">
    <property type="entry name" value="AA_TRANSFER_CLASS_3"/>
    <property type="match status" value="1"/>
</dbReference>
<comment type="similarity">
    <text evidence="1">Belongs to the class-III pyridoxal-phosphate-dependent aminotransferase family.</text>
</comment>
<dbReference type="SUPFAM" id="SSF53383">
    <property type="entry name" value="PLP-dependent transferases"/>
    <property type="match status" value="1"/>
</dbReference>
<evidence type="ECO:0000256" key="2">
    <source>
        <dbReference type="ARBA" id="ARBA00022898"/>
    </source>
</evidence>
<dbReference type="PANTHER" id="PTHR43094">
    <property type="entry name" value="AMINOTRANSFERASE"/>
    <property type="match status" value="1"/>
</dbReference>
<keyword evidence="2" id="KW-0663">Pyridoxal phosphate</keyword>
<dbReference type="GO" id="GO:0008483">
    <property type="term" value="F:transaminase activity"/>
    <property type="evidence" value="ECO:0007669"/>
    <property type="project" value="InterPro"/>
</dbReference>
<dbReference type="InterPro" id="IPR049704">
    <property type="entry name" value="Aminotrans_3_PPA_site"/>
</dbReference>
<dbReference type="PIRSF" id="PIRSF000521">
    <property type="entry name" value="Transaminase_4ab_Lys_Orn"/>
    <property type="match status" value="1"/>
</dbReference>
<name>A0A6J7RD65_9ZZZZ</name>